<dbReference type="PIRSF" id="PIRSF001235">
    <property type="entry name" value="Amidase_carbamoylase"/>
    <property type="match status" value="1"/>
</dbReference>
<feature type="binding site" evidence="3">
    <location>
        <position position="192"/>
    </location>
    <ligand>
        <name>Zn(2+)</name>
        <dbReference type="ChEBI" id="CHEBI:29105"/>
        <label>1</label>
    </ligand>
</feature>
<dbReference type="Gene3D" id="3.40.630.10">
    <property type="entry name" value="Zn peptidases"/>
    <property type="match status" value="1"/>
</dbReference>
<dbReference type="Proteomes" id="UP000478740">
    <property type="component" value="Unassembled WGS sequence"/>
</dbReference>
<comment type="similarity">
    <text evidence="1">Belongs to the peptidase M20 family.</text>
</comment>
<dbReference type="SUPFAM" id="SSF53187">
    <property type="entry name" value="Zn-dependent exopeptidases"/>
    <property type="match status" value="1"/>
</dbReference>
<evidence type="ECO:0000256" key="2">
    <source>
        <dbReference type="ARBA" id="ARBA00022801"/>
    </source>
</evidence>
<evidence type="ECO:0000256" key="3">
    <source>
        <dbReference type="PIRSR" id="PIRSR001235-1"/>
    </source>
</evidence>
<evidence type="ECO:0000256" key="1">
    <source>
        <dbReference type="ARBA" id="ARBA00006153"/>
    </source>
</evidence>
<dbReference type="PANTHER" id="PTHR32494:SF5">
    <property type="entry name" value="ALLANTOATE AMIDOHYDROLASE"/>
    <property type="match status" value="1"/>
</dbReference>
<organism evidence="4 5">
    <name type="scientific">Paracoccus shanxieyensis</name>
    <dbReference type="NCBI Taxonomy" id="2675752"/>
    <lineage>
        <taxon>Bacteria</taxon>
        <taxon>Pseudomonadati</taxon>
        <taxon>Pseudomonadota</taxon>
        <taxon>Alphaproteobacteria</taxon>
        <taxon>Rhodobacterales</taxon>
        <taxon>Paracoccaceae</taxon>
        <taxon>Paracoccus</taxon>
    </lineage>
</organism>
<reference evidence="4 5" key="1">
    <citation type="submission" date="2019-11" db="EMBL/GenBank/DDBJ databases">
        <authorList>
            <person name="Dong K."/>
        </authorList>
    </citation>
    <scope>NUCLEOTIDE SEQUENCE [LARGE SCALE GENOMIC DNA]</scope>
    <source>
        <strain evidence="4 5">DK608</strain>
    </source>
</reference>
<feature type="binding site" evidence="3">
    <location>
        <position position="96"/>
    </location>
    <ligand>
        <name>Zn(2+)</name>
        <dbReference type="ChEBI" id="CHEBI:29105"/>
        <label>1</label>
    </ligand>
</feature>
<feature type="binding site" evidence="3">
    <location>
        <position position="85"/>
    </location>
    <ligand>
        <name>Zn(2+)</name>
        <dbReference type="ChEBI" id="CHEBI:29105"/>
        <label>1</label>
    </ligand>
</feature>
<dbReference type="NCBIfam" id="TIGR01879">
    <property type="entry name" value="hydantase"/>
    <property type="match status" value="1"/>
</dbReference>
<protein>
    <submittedName>
        <fullName evidence="4">Hydantoinase/carbamoylase family amidase</fullName>
        <ecNumber evidence="4">3.5.-.-</ecNumber>
    </submittedName>
</protein>
<dbReference type="EMBL" id="WMII01000003">
    <property type="protein sequence ID" value="MTH63505.1"/>
    <property type="molecule type" value="Genomic_DNA"/>
</dbReference>
<dbReference type="InterPro" id="IPR002933">
    <property type="entry name" value="Peptidase_M20"/>
</dbReference>
<evidence type="ECO:0000313" key="5">
    <source>
        <dbReference type="Proteomes" id="UP000478740"/>
    </source>
</evidence>
<dbReference type="NCBIfam" id="NF006769">
    <property type="entry name" value="PRK09290.1-3"/>
    <property type="match status" value="1"/>
</dbReference>
<dbReference type="InterPro" id="IPR010158">
    <property type="entry name" value="Amidase_Cbmase"/>
</dbReference>
<sequence>MPAANMRIDSDRLWDSLEQMAQIGPGIAGGNNRQALTDADTEGRRLFQGWCEDAGMTMRVDQMGNMFFRHEGTEPDLDPVYIGSHLDTQPTGGRYDGVLGVLAGLEVIRAIRDMGLRTRRPIVVTNWTNEEGTRFAPAMLASGVFAGVIDQDFAYARKDAKGASFGDELARTGWRGDEVPGDRRIHAMFEYHIEQGPILEAEGQQIGVVTHGQGLRWIECTVTGKGQHTGSTPMRMRRNAGRGLAQLTELAHEIAMRHQPNAVGAIGHIDIFPNSRNIIVEKAVFTVDFRSHLLPVLLAMTEEFMARAPAICADLGCEFDSQIVGQFDPPAFDPALVKTVRAAAERLGYRHMDIVSGAGHDACWINKVAPTVMIMCPCVDGLSHNEAEEISPEWAAAGADVLLNAVLETAGVQA</sequence>
<keyword evidence="3" id="KW-0862">Zinc</keyword>
<dbReference type="Gene3D" id="3.30.70.360">
    <property type="match status" value="1"/>
</dbReference>
<feature type="binding site" evidence="3">
    <location>
        <position position="96"/>
    </location>
    <ligand>
        <name>Zn(2+)</name>
        <dbReference type="ChEBI" id="CHEBI:29105"/>
        <label>2</label>
    </ligand>
</feature>
<feature type="binding site" evidence="3">
    <location>
        <position position="384"/>
    </location>
    <ligand>
        <name>Zn(2+)</name>
        <dbReference type="ChEBI" id="CHEBI:29105"/>
        <label>2</label>
    </ligand>
</feature>
<dbReference type="AlphaFoldDB" id="A0A6L6ISN4"/>
<dbReference type="Pfam" id="PF01546">
    <property type="entry name" value="Peptidase_M20"/>
    <property type="match status" value="1"/>
</dbReference>
<dbReference type="InterPro" id="IPR036264">
    <property type="entry name" value="Bact_exopeptidase_dim_dom"/>
</dbReference>
<evidence type="ECO:0000313" key="4">
    <source>
        <dbReference type="EMBL" id="MTH63505.1"/>
    </source>
</evidence>
<comment type="cofactor">
    <cofactor evidence="3">
        <name>Zn(2+)</name>
        <dbReference type="ChEBI" id="CHEBI:29105"/>
    </cofactor>
    <text evidence="3">Binds 2 Zn(2+) ions per subunit.</text>
</comment>
<keyword evidence="2 4" id="KW-0378">Hydrolase</keyword>
<dbReference type="CDD" id="cd03884">
    <property type="entry name" value="M20_bAS"/>
    <property type="match status" value="1"/>
</dbReference>
<gene>
    <name evidence="4" type="ORF">GL284_04380</name>
</gene>
<keyword evidence="5" id="KW-1185">Reference proteome</keyword>
<dbReference type="GO" id="GO:0046872">
    <property type="term" value="F:metal ion binding"/>
    <property type="evidence" value="ECO:0007669"/>
    <property type="project" value="UniProtKB-KW"/>
</dbReference>
<comment type="caution">
    <text evidence="4">The sequence shown here is derived from an EMBL/GenBank/DDBJ whole genome shotgun (WGS) entry which is preliminary data.</text>
</comment>
<dbReference type="SUPFAM" id="SSF55031">
    <property type="entry name" value="Bacterial exopeptidase dimerisation domain"/>
    <property type="match status" value="1"/>
</dbReference>
<keyword evidence="3" id="KW-0479">Metal-binding</keyword>
<dbReference type="PANTHER" id="PTHR32494">
    <property type="entry name" value="ALLANTOATE DEIMINASE-RELATED"/>
    <property type="match status" value="1"/>
</dbReference>
<accession>A0A6L6ISN4</accession>
<name>A0A6L6ISN4_9RHOB</name>
<dbReference type="EC" id="3.5.-.-" evidence="4"/>
<feature type="binding site" evidence="3">
    <location>
        <position position="131"/>
    </location>
    <ligand>
        <name>Zn(2+)</name>
        <dbReference type="ChEBI" id="CHEBI:29105"/>
        <label>2</label>
    </ligand>
</feature>
<proteinExistence type="inferred from homology"/>
<dbReference type="GO" id="GO:0016813">
    <property type="term" value="F:hydrolase activity, acting on carbon-nitrogen (but not peptide) bonds, in linear amidines"/>
    <property type="evidence" value="ECO:0007669"/>
    <property type="project" value="InterPro"/>
</dbReference>